<feature type="chain" id="PRO_5045536230" evidence="1">
    <location>
        <begin position="20"/>
        <end position="203"/>
    </location>
</feature>
<name>A0ABW2ZIX6_9SPHI</name>
<dbReference type="SUPFAM" id="SSF82185">
    <property type="entry name" value="Histone H3 K4-specific methyltransferase SET7/9 N-terminal domain"/>
    <property type="match status" value="1"/>
</dbReference>
<protein>
    <submittedName>
        <fullName evidence="2">Toxin-antitoxin system YwqK family antitoxin</fullName>
    </submittedName>
</protein>
<evidence type="ECO:0000256" key="1">
    <source>
        <dbReference type="SAM" id="SignalP"/>
    </source>
</evidence>
<reference evidence="3" key="1">
    <citation type="journal article" date="2019" name="Int. J. Syst. Evol. Microbiol.">
        <title>The Global Catalogue of Microorganisms (GCM) 10K type strain sequencing project: providing services to taxonomists for standard genome sequencing and annotation.</title>
        <authorList>
            <consortium name="The Broad Institute Genomics Platform"/>
            <consortium name="The Broad Institute Genome Sequencing Center for Infectious Disease"/>
            <person name="Wu L."/>
            <person name="Ma J."/>
        </authorList>
    </citation>
    <scope>NUCLEOTIDE SEQUENCE [LARGE SCALE GENOMIC DNA]</scope>
    <source>
        <strain evidence="3">CCUG 60742</strain>
    </source>
</reference>
<gene>
    <name evidence="2" type="ORF">ACFQZI_14905</name>
</gene>
<keyword evidence="3" id="KW-1185">Reference proteome</keyword>
<dbReference type="Gene3D" id="3.90.930.1">
    <property type="match status" value="1"/>
</dbReference>
<keyword evidence="1" id="KW-0732">Signal</keyword>
<accession>A0ABW2ZIX6</accession>
<feature type="signal peptide" evidence="1">
    <location>
        <begin position="1"/>
        <end position="19"/>
    </location>
</feature>
<dbReference type="Proteomes" id="UP001597073">
    <property type="component" value="Unassembled WGS sequence"/>
</dbReference>
<comment type="caution">
    <text evidence="2">The sequence shown here is derived from an EMBL/GenBank/DDBJ whole genome shotgun (WGS) entry which is preliminary data.</text>
</comment>
<organism evidence="2 3">
    <name type="scientific">Mucilaginibacter lutimaris</name>
    <dbReference type="NCBI Taxonomy" id="931629"/>
    <lineage>
        <taxon>Bacteria</taxon>
        <taxon>Pseudomonadati</taxon>
        <taxon>Bacteroidota</taxon>
        <taxon>Sphingobacteriia</taxon>
        <taxon>Sphingobacteriales</taxon>
        <taxon>Sphingobacteriaceae</taxon>
        <taxon>Mucilaginibacter</taxon>
    </lineage>
</organism>
<dbReference type="EMBL" id="JBHTIA010000011">
    <property type="protein sequence ID" value="MFD0766151.1"/>
    <property type="molecule type" value="Genomic_DNA"/>
</dbReference>
<evidence type="ECO:0000313" key="2">
    <source>
        <dbReference type="EMBL" id="MFD0766151.1"/>
    </source>
</evidence>
<dbReference type="RefSeq" id="WP_377143808.1">
    <property type="nucleotide sequence ID" value="NZ_JBHTIA010000011.1"/>
</dbReference>
<proteinExistence type="predicted"/>
<sequence length="203" mass="22853">MKQLLIILLICSATLFGNVAVGQRLPDGGIHKVHIDRPDLTADAEILPVRAPSKPDPSRWYYWYAHGSISHTQGGFSGHLLHGAYHSFYENGHPMESGDFSTGLKTGIWSTWDTDGLLKQTVTYRQGQRSGPFAVYGPDGKIRQEGAYRADMLEGRVEEHIKPDSTVVTWYRRGNVIQHRPLLKRLNPFKRSHRDTSSFAPKS</sequence>
<evidence type="ECO:0000313" key="3">
    <source>
        <dbReference type="Proteomes" id="UP001597073"/>
    </source>
</evidence>